<dbReference type="PROSITE" id="PS01354">
    <property type="entry name" value="HEMATOPO_REC_L_F3"/>
    <property type="match status" value="1"/>
</dbReference>
<gene>
    <name evidence="8" type="primary">EBI3</name>
</gene>
<dbReference type="GO" id="GO:0016020">
    <property type="term" value="C:membrane"/>
    <property type="evidence" value="ECO:0007669"/>
    <property type="project" value="InterPro"/>
</dbReference>
<dbReference type="GeneTree" id="ENSGT00940000160050"/>
<evidence type="ECO:0000256" key="4">
    <source>
        <dbReference type="ARBA" id="ARBA00023180"/>
    </source>
</evidence>
<dbReference type="SUPFAM" id="SSF48726">
    <property type="entry name" value="Immunoglobulin"/>
    <property type="match status" value="1"/>
</dbReference>
<dbReference type="SUPFAM" id="SSF49265">
    <property type="entry name" value="Fibronectin type III"/>
    <property type="match status" value="2"/>
</dbReference>
<dbReference type="PANTHER" id="PTHR48483:SF2">
    <property type="entry name" value="INTERLEUKIN-27 SUBUNIT BETA"/>
    <property type="match status" value="1"/>
</dbReference>
<dbReference type="Pfam" id="PF00041">
    <property type="entry name" value="fn3"/>
    <property type="match status" value="1"/>
</dbReference>
<keyword evidence="4" id="KW-0325">Glycoprotein</keyword>
<evidence type="ECO:0000256" key="5">
    <source>
        <dbReference type="ARBA" id="ARBA00023319"/>
    </source>
</evidence>
<dbReference type="InterPro" id="IPR007110">
    <property type="entry name" value="Ig-like_dom"/>
</dbReference>
<dbReference type="SMART" id="SM00060">
    <property type="entry name" value="FN3"/>
    <property type="match status" value="2"/>
</dbReference>
<dbReference type="PROSITE" id="PS50835">
    <property type="entry name" value="IG_LIKE"/>
    <property type="match status" value="1"/>
</dbReference>
<name>H3AE43_LATCH</name>
<dbReference type="InterPro" id="IPR056621">
    <property type="entry name" value="FN3_IL27B_N"/>
</dbReference>
<dbReference type="FunFam" id="2.60.40.10:FF:000136">
    <property type="entry name" value="Ciliary neurotrophic factor receptor alpha"/>
    <property type="match status" value="1"/>
</dbReference>
<reference evidence="8" key="2">
    <citation type="submission" date="2025-08" db="UniProtKB">
        <authorList>
            <consortium name="Ensembl"/>
        </authorList>
    </citation>
    <scope>IDENTIFICATION</scope>
</reference>
<dbReference type="InParanoid" id="H3AE43"/>
<reference evidence="9" key="1">
    <citation type="submission" date="2011-08" db="EMBL/GenBank/DDBJ databases">
        <title>The draft genome of Latimeria chalumnae.</title>
        <authorList>
            <person name="Di Palma F."/>
            <person name="Alfoldi J."/>
            <person name="Johnson J."/>
            <person name="Berlin A."/>
            <person name="Gnerre S."/>
            <person name="Jaffe D."/>
            <person name="MacCallum I."/>
            <person name="Young S."/>
            <person name="Walker B.J."/>
            <person name="Lander E."/>
            <person name="Lindblad-Toh K."/>
        </authorList>
    </citation>
    <scope>NUCLEOTIDE SEQUENCE [LARGE SCALE GENOMIC DNA]</scope>
    <source>
        <strain evidence="9">Wild caught</strain>
    </source>
</reference>
<dbReference type="STRING" id="7897.ENSLACP00000007914"/>
<evidence type="ECO:0000256" key="3">
    <source>
        <dbReference type="ARBA" id="ARBA00022737"/>
    </source>
</evidence>
<dbReference type="InterPro" id="IPR003961">
    <property type="entry name" value="FN3_dom"/>
</dbReference>
<proteinExistence type="inferred from homology"/>
<evidence type="ECO:0000313" key="8">
    <source>
        <dbReference type="Ensembl" id="ENSLACP00000007914.1"/>
    </source>
</evidence>
<dbReference type="OMA" id="FQVCAKE"/>
<dbReference type="PROSITE" id="PS50853">
    <property type="entry name" value="FN3"/>
    <property type="match status" value="2"/>
</dbReference>
<dbReference type="InterPro" id="IPR036179">
    <property type="entry name" value="Ig-like_dom_sf"/>
</dbReference>
<evidence type="ECO:0000256" key="2">
    <source>
        <dbReference type="ARBA" id="ARBA00022729"/>
    </source>
</evidence>
<keyword evidence="5" id="KW-0393">Immunoglobulin domain</keyword>
<accession>H3AE43</accession>
<feature type="domain" description="Fibronectin type-III" evidence="7">
    <location>
        <begin position="190"/>
        <end position="286"/>
    </location>
</feature>
<dbReference type="InterPro" id="IPR003530">
    <property type="entry name" value="Hematopoietin_rcpt_L_F3_CS"/>
</dbReference>
<evidence type="ECO:0000259" key="6">
    <source>
        <dbReference type="PROSITE" id="PS50835"/>
    </source>
</evidence>
<organism evidence="8 9">
    <name type="scientific">Latimeria chalumnae</name>
    <name type="common">Coelacanth</name>
    <dbReference type="NCBI Taxonomy" id="7897"/>
    <lineage>
        <taxon>Eukaryota</taxon>
        <taxon>Metazoa</taxon>
        <taxon>Chordata</taxon>
        <taxon>Craniata</taxon>
        <taxon>Vertebrata</taxon>
        <taxon>Euteleostomi</taxon>
        <taxon>Coelacanthiformes</taxon>
        <taxon>Coelacanthidae</taxon>
        <taxon>Latimeria</taxon>
    </lineage>
</organism>
<dbReference type="EMBL" id="AFYH01099117">
    <property type="status" value="NOT_ANNOTATED_CDS"/>
    <property type="molecule type" value="Genomic_DNA"/>
</dbReference>
<dbReference type="eggNOG" id="ENOG502RXJ4">
    <property type="taxonomic scope" value="Eukaryota"/>
</dbReference>
<dbReference type="Gene3D" id="2.60.40.10">
    <property type="entry name" value="Immunoglobulins"/>
    <property type="match status" value="3"/>
</dbReference>
<dbReference type="CDD" id="cd00063">
    <property type="entry name" value="FN3"/>
    <property type="match status" value="1"/>
</dbReference>
<dbReference type="Pfam" id="PF24031">
    <property type="entry name" value="FN3_IL27B_N"/>
    <property type="match status" value="1"/>
</dbReference>
<dbReference type="GO" id="GO:0004896">
    <property type="term" value="F:cytokine receptor activity"/>
    <property type="evidence" value="ECO:0007669"/>
    <property type="project" value="InterPro"/>
</dbReference>
<keyword evidence="9" id="KW-1185">Reference proteome</keyword>
<dbReference type="EMBL" id="AFYH01099116">
    <property type="status" value="NOT_ANNOTATED_CDS"/>
    <property type="molecule type" value="Genomic_DNA"/>
</dbReference>
<dbReference type="PANTHER" id="PTHR48483">
    <property type="entry name" value="INTERLEUKIN-27 SUBUNIT BETA"/>
    <property type="match status" value="1"/>
</dbReference>
<evidence type="ECO:0000256" key="1">
    <source>
        <dbReference type="ARBA" id="ARBA00010890"/>
    </source>
</evidence>
<keyword evidence="3" id="KW-0677">Repeat</keyword>
<dbReference type="InterPro" id="IPR053073">
    <property type="entry name" value="IL11/IL27_subunit_beta"/>
</dbReference>
<dbReference type="Proteomes" id="UP000008672">
    <property type="component" value="Unassembled WGS sequence"/>
</dbReference>
<dbReference type="AlphaFoldDB" id="H3AE43"/>
<dbReference type="InterPro" id="IPR036116">
    <property type="entry name" value="FN3_sf"/>
</dbReference>
<sequence>IIFFSLDLSSIQYGLIGSNVTLHCNMPSKETTVEWKVNGKAVALAKEVIARDTFISILNANRSQEGQYSCHNARSGETLNTVQLKLGNPPRNLSVSCWSVSYPMTVQCFWSLGTETFLPVNYNATYSLGIMDKEQKECVQLKPEENSCTISNILMFSEISYVVKVTATNPLGSSAHMNRFIVEEIIKPDPPENLIASPIPGQRRKLFLEWKPPSTWPEPEYFPLTYLIQYQKVGTQASRVIGPYEQTNFTLSGLRPRAQYSIQVSAKDFTDHGHYSDWSSVVSAKPWTNS</sequence>
<reference evidence="8" key="3">
    <citation type="submission" date="2025-09" db="UniProtKB">
        <authorList>
            <consortium name="Ensembl"/>
        </authorList>
    </citation>
    <scope>IDENTIFICATION</scope>
</reference>
<evidence type="ECO:0000259" key="7">
    <source>
        <dbReference type="PROSITE" id="PS50853"/>
    </source>
</evidence>
<dbReference type="Ensembl" id="ENSLACT00000007980.1">
    <property type="protein sequence ID" value="ENSLACP00000007914.1"/>
    <property type="gene ID" value="ENSLACG00000007004.1"/>
</dbReference>
<evidence type="ECO:0000313" key="9">
    <source>
        <dbReference type="Proteomes" id="UP000008672"/>
    </source>
</evidence>
<dbReference type="InterPro" id="IPR013783">
    <property type="entry name" value="Ig-like_fold"/>
</dbReference>
<dbReference type="HOGENOM" id="CLU_047259_0_1_1"/>
<comment type="similarity">
    <text evidence="1">Belongs to the type I cytokine receptor family. Type 3 subfamily.</text>
</comment>
<keyword evidence="2" id="KW-0732">Signal</keyword>
<feature type="domain" description="Fibronectin type-III" evidence="7">
    <location>
        <begin position="89"/>
        <end position="189"/>
    </location>
</feature>
<feature type="domain" description="Ig-like" evidence="6">
    <location>
        <begin position="17"/>
        <end position="80"/>
    </location>
</feature>
<protein>
    <submittedName>
        <fullName evidence="8">Epstein-Barr virus induced 3</fullName>
    </submittedName>
</protein>